<evidence type="ECO:0000313" key="3">
    <source>
        <dbReference type="Proteomes" id="UP001589710"/>
    </source>
</evidence>
<dbReference type="RefSeq" id="WP_345513754.1">
    <property type="nucleotide sequence ID" value="NZ_BAAAXD010000023.1"/>
</dbReference>
<organism evidence="2 3">
    <name type="scientific">Streptomyces yanii</name>
    <dbReference type="NCBI Taxonomy" id="78510"/>
    <lineage>
        <taxon>Bacteria</taxon>
        <taxon>Bacillati</taxon>
        <taxon>Actinomycetota</taxon>
        <taxon>Actinomycetes</taxon>
        <taxon>Kitasatosporales</taxon>
        <taxon>Streptomycetaceae</taxon>
        <taxon>Streptomyces</taxon>
    </lineage>
</organism>
<feature type="region of interest" description="Disordered" evidence="1">
    <location>
        <begin position="1"/>
        <end position="30"/>
    </location>
</feature>
<evidence type="ECO:0000313" key="2">
    <source>
        <dbReference type="EMBL" id="MFB9573211.1"/>
    </source>
</evidence>
<sequence>MKRFCGSGDLGIRGQSEDQPTETGSGPDGTYCRCTASDITYD</sequence>
<name>A0ABV5R7Y6_9ACTN</name>
<comment type="caution">
    <text evidence="2">The sequence shown here is derived from an EMBL/GenBank/DDBJ whole genome shotgun (WGS) entry which is preliminary data.</text>
</comment>
<protein>
    <submittedName>
        <fullName evidence="2">Uncharacterized protein</fullName>
    </submittedName>
</protein>
<evidence type="ECO:0000256" key="1">
    <source>
        <dbReference type="SAM" id="MobiDB-lite"/>
    </source>
</evidence>
<accession>A0ABV5R7Y6</accession>
<keyword evidence="3" id="KW-1185">Reference proteome</keyword>
<dbReference type="Proteomes" id="UP001589710">
    <property type="component" value="Unassembled WGS sequence"/>
</dbReference>
<proteinExistence type="predicted"/>
<dbReference type="EMBL" id="JBHMCG010000057">
    <property type="protein sequence ID" value="MFB9573211.1"/>
    <property type="molecule type" value="Genomic_DNA"/>
</dbReference>
<reference evidence="2 3" key="1">
    <citation type="submission" date="2024-09" db="EMBL/GenBank/DDBJ databases">
        <authorList>
            <person name="Sun Q."/>
            <person name="Mori K."/>
        </authorList>
    </citation>
    <scope>NUCLEOTIDE SEQUENCE [LARGE SCALE GENOMIC DNA]</scope>
    <source>
        <strain evidence="2 3">JCM 3331</strain>
    </source>
</reference>
<gene>
    <name evidence="2" type="ORF">ACFFTL_13000</name>
</gene>